<evidence type="ECO:0000256" key="7">
    <source>
        <dbReference type="ARBA" id="ARBA00022824"/>
    </source>
</evidence>
<gene>
    <name evidence="15" type="ORF">LMJ30_17070</name>
</gene>
<accession>A0ABS8IZM1</accession>
<proteinExistence type="predicted"/>
<dbReference type="PANTHER" id="PTHR46025">
    <property type="entry name" value="XYLOSYLTRANSFERASE OXT"/>
    <property type="match status" value="1"/>
</dbReference>
<evidence type="ECO:0000256" key="2">
    <source>
        <dbReference type="ARBA" id="ARBA00004648"/>
    </source>
</evidence>
<comment type="subcellular location">
    <subcellularLocation>
        <location evidence="2">Endoplasmic reticulum membrane</location>
        <topology evidence="2">Single-pass type II membrane protein</topology>
    </subcellularLocation>
    <subcellularLocation>
        <location evidence="1">Golgi apparatus membrane</location>
        <topology evidence="1">Single-pass type II membrane protein</topology>
    </subcellularLocation>
</comment>
<organism evidence="15 16">
    <name type="scientific">Massilia agrisoli</name>
    <dbReference type="NCBI Taxonomy" id="2892444"/>
    <lineage>
        <taxon>Bacteria</taxon>
        <taxon>Pseudomonadati</taxon>
        <taxon>Pseudomonadota</taxon>
        <taxon>Betaproteobacteria</taxon>
        <taxon>Burkholderiales</taxon>
        <taxon>Oxalobacteraceae</taxon>
        <taxon>Telluria group</taxon>
        <taxon>Massilia</taxon>
    </lineage>
</organism>
<evidence type="ECO:0000256" key="8">
    <source>
        <dbReference type="ARBA" id="ARBA00022968"/>
    </source>
</evidence>
<keyword evidence="13" id="KW-0325">Glycoprotein</keyword>
<evidence type="ECO:0000256" key="13">
    <source>
        <dbReference type="ARBA" id="ARBA00023180"/>
    </source>
</evidence>
<evidence type="ECO:0000256" key="3">
    <source>
        <dbReference type="ARBA" id="ARBA00022676"/>
    </source>
</evidence>
<evidence type="ECO:0000256" key="9">
    <source>
        <dbReference type="ARBA" id="ARBA00022989"/>
    </source>
</evidence>
<evidence type="ECO:0000256" key="14">
    <source>
        <dbReference type="ARBA" id="ARBA00042865"/>
    </source>
</evidence>
<keyword evidence="6" id="KW-0479">Metal-binding</keyword>
<keyword evidence="3" id="KW-0328">Glycosyltransferase</keyword>
<evidence type="ECO:0000256" key="4">
    <source>
        <dbReference type="ARBA" id="ARBA00022679"/>
    </source>
</evidence>
<evidence type="ECO:0000256" key="1">
    <source>
        <dbReference type="ARBA" id="ARBA00004323"/>
    </source>
</evidence>
<keyword evidence="11" id="KW-0472">Membrane</keyword>
<name>A0ABS8IZM1_9BURK</name>
<evidence type="ECO:0000256" key="6">
    <source>
        <dbReference type="ARBA" id="ARBA00022723"/>
    </source>
</evidence>
<keyword evidence="7" id="KW-0256">Endoplasmic reticulum</keyword>
<evidence type="ECO:0000313" key="16">
    <source>
        <dbReference type="Proteomes" id="UP001198701"/>
    </source>
</evidence>
<dbReference type="RefSeq" id="WP_229433634.1">
    <property type="nucleotide sequence ID" value="NZ_JAJHPV010000020.1"/>
</dbReference>
<dbReference type="Pfam" id="PF02485">
    <property type="entry name" value="Branch"/>
    <property type="match status" value="1"/>
</dbReference>
<evidence type="ECO:0000313" key="15">
    <source>
        <dbReference type="EMBL" id="MCC6072649.1"/>
    </source>
</evidence>
<keyword evidence="9" id="KW-1133">Transmembrane helix</keyword>
<comment type="caution">
    <text evidence="15">The sequence shown here is derived from an EMBL/GenBank/DDBJ whole genome shotgun (WGS) entry which is preliminary data.</text>
</comment>
<dbReference type="InterPro" id="IPR043538">
    <property type="entry name" value="XYLT"/>
</dbReference>
<evidence type="ECO:0000256" key="5">
    <source>
        <dbReference type="ARBA" id="ARBA00022692"/>
    </source>
</evidence>
<evidence type="ECO:0000256" key="12">
    <source>
        <dbReference type="ARBA" id="ARBA00023157"/>
    </source>
</evidence>
<keyword evidence="16" id="KW-1185">Reference proteome</keyword>
<dbReference type="InterPro" id="IPR003406">
    <property type="entry name" value="Glyco_trans_14"/>
</dbReference>
<keyword evidence="10" id="KW-0333">Golgi apparatus</keyword>
<protein>
    <recommendedName>
        <fullName evidence="14">Peptide O-xylosyltransferase</fullName>
    </recommendedName>
</protein>
<dbReference type="EMBL" id="JAJHPV010000020">
    <property type="protein sequence ID" value="MCC6072649.1"/>
    <property type="molecule type" value="Genomic_DNA"/>
</dbReference>
<dbReference type="Proteomes" id="UP001198701">
    <property type="component" value="Unassembled WGS sequence"/>
</dbReference>
<sequence length="288" mass="32429">MKQVILIHAHKDLDQLNALVGQLAHEDFIIYVNVDAKSALDVTRISPQARLVRQRIAVHWGDWSQVRAMLNSLEEIVDGVPEFDKVVFISAQDFPLLSNQALQQALDAARGSELLECAAIGPDGWACQERYQYFYWPRGGRLAKTAGKVLLHAMRTLGLRRKMAAGMRPYGGSCWWALSRPCIEMILARVRNEPSLERYFRTVACPDEMFFQTLVMDSPFAAKVVSNNFRYIRWPDSGARNPKILDAGDFDDIARSGAHFCRKIDSAASAALLPMLVRLSSPRTARHD</sequence>
<dbReference type="PANTHER" id="PTHR46025:SF3">
    <property type="entry name" value="XYLOSYLTRANSFERASE OXT"/>
    <property type="match status" value="1"/>
</dbReference>
<evidence type="ECO:0000256" key="11">
    <source>
        <dbReference type="ARBA" id="ARBA00023136"/>
    </source>
</evidence>
<reference evidence="15 16" key="1">
    <citation type="submission" date="2021-11" db="EMBL/GenBank/DDBJ databases">
        <authorList>
            <person name="Huq M.A."/>
        </authorList>
    </citation>
    <scope>NUCLEOTIDE SEQUENCE [LARGE SCALE GENOMIC DNA]</scope>
    <source>
        <strain evidence="15 16">MAHUQ-52</strain>
    </source>
</reference>
<keyword evidence="8" id="KW-0735">Signal-anchor</keyword>
<evidence type="ECO:0000256" key="10">
    <source>
        <dbReference type="ARBA" id="ARBA00023034"/>
    </source>
</evidence>
<keyword evidence="5" id="KW-0812">Transmembrane</keyword>
<keyword evidence="4" id="KW-0808">Transferase</keyword>
<keyword evidence="12" id="KW-1015">Disulfide bond</keyword>